<feature type="compositionally biased region" description="Basic and acidic residues" evidence="1">
    <location>
        <begin position="114"/>
        <end position="136"/>
    </location>
</feature>
<feature type="region of interest" description="Disordered" evidence="1">
    <location>
        <begin position="114"/>
        <end position="153"/>
    </location>
</feature>
<gene>
    <name evidence="2" type="ORF">EJD97_003682</name>
</gene>
<dbReference type="EMBL" id="RXGB01001501">
    <property type="protein sequence ID" value="TMW98660.1"/>
    <property type="molecule type" value="Genomic_DNA"/>
</dbReference>
<sequence>MRRKTTLTDGFKRLVVFQPMSRIVAARSAEESIANVGDNDNQAPPQDNQVPLLEEVAMGDQVPVVPPAMEVEPRVPQHGSTMASHLRDFTRINPPMFFGLRSNEDPQDFLDKQVKESRLMRKNREAKRPKPYESESSKSSLDNQDKPRFKKRFSSHVPYKFTQARDDRVTNAKSKKLKGTISPSKKLTCEKCSKKHCGDWLIRTDNRYGCGKSFHEIRDCHYVKGQYIGSGKAKASSSNVDAPKKNRFYDFCSRGEMRILPIW</sequence>
<accession>A0A6N2BYQ4</accession>
<reference evidence="2" key="1">
    <citation type="submission" date="2019-05" db="EMBL/GenBank/DDBJ databases">
        <title>The de novo reference genome and transcriptome assemblies of the wild tomato species Solanum chilense.</title>
        <authorList>
            <person name="Stam R."/>
            <person name="Nosenko T."/>
            <person name="Hoerger A.C."/>
            <person name="Stephan W."/>
            <person name="Seidel M.A."/>
            <person name="Kuhn J.M.M."/>
            <person name="Haberer G."/>
            <person name="Tellier A."/>
        </authorList>
    </citation>
    <scope>NUCLEOTIDE SEQUENCE</scope>
    <source>
        <tissue evidence="2">Mature leaves</tissue>
    </source>
</reference>
<evidence type="ECO:0000313" key="2">
    <source>
        <dbReference type="EMBL" id="TMW98660.1"/>
    </source>
</evidence>
<comment type="caution">
    <text evidence="2">The sequence shown here is derived from an EMBL/GenBank/DDBJ whole genome shotgun (WGS) entry which is preliminary data.</text>
</comment>
<evidence type="ECO:0000256" key="1">
    <source>
        <dbReference type="SAM" id="MobiDB-lite"/>
    </source>
</evidence>
<name>A0A6N2BYQ4_SOLCI</name>
<proteinExistence type="predicted"/>
<dbReference type="AlphaFoldDB" id="A0A6N2BYQ4"/>
<protein>
    <submittedName>
        <fullName evidence="2">Uncharacterized protein</fullName>
    </submittedName>
</protein>
<organism evidence="2">
    <name type="scientific">Solanum chilense</name>
    <name type="common">Tomato</name>
    <name type="synonym">Lycopersicon chilense</name>
    <dbReference type="NCBI Taxonomy" id="4083"/>
    <lineage>
        <taxon>Eukaryota</taxon>
        <taxon>Viridiplantae</taxon>
        <taxon>Streptophyta</taxon>
        <taxon>Embryophyta</taxon>
        <taxon>Tracheophyta</taxon>
        <taxon>Spermatophyta</taxon>
        <taxon>Magnoliopsida</taxon>
        <taxon>eudicotyledons</taxon>
        <taxon>Gunneridae</taxon>
        <taxon>Pentapetalae</taxon>
        <taxon>asterids</taxon>
        <taxon>lamiids</taxon>
        <taxon>Solanales</taxon>
        <taxon>Solanaceae</taxon>
        <taxon>Solanoideae</taxon>
        <taxon>Solaneae</taxon>
        <taxon>Solanum</taxon>
        <taxon>Solanum subgen. Lycopersicon</taxon>
    </lineage>
</organism>